<dbReference type="CDD" id="cd00096">
    <property type="entry name" value="Ig"/>
    <property type="match status" value="2"/>
</dbReference>
<dbReference type="InterPro" id="IPR003599">
    <property type="entry name" value="Ig_sub"/>
</dbReference>
<evidence type="ECO:0000256" key="2">
    <source>
        <dbReference type="SAM" id="SignalP"/>
    </source>
</evidence>
<dbReference type="PROSITE" id="PS50835">
    <property type="entry name" value="IG_LIKE"/>
    <property type="match status" value="2"/>
</dbReference>
<reference evidence="4 5" key="1">
    <citation type="submission" date="2023-03" db="EMBL/GenBank/DDBJ databases">
        <title>High-quality genome of Scylla paramamosain provides insights in environmental adaptation.</title>
        <authorList>
            <person name="Zhang L."/>
        </authorList>
    </citation>
    <scope>NUCLEOTIDE SEQUENCE [LARGE SCALE GENOMIC DNA]</scope>
    <source>
        <strain evidence="4">LZ_2023a</strain>
        <tissue evidence="4">Muscle</tissue>
    </source>
</reference>
<dbReference type="InterPro" id="IPR003598">
    <property type="entry name" value="Ig_sub2"/>
</dbReference>
<dbReference type="FunFam" id="2.60.40.10:FF:000129">
    <property type="entry name" value="CLUMA_CG018772, isoform A"/>
    <property type="match status" value="1"/>
</dbReference>
<protein>
    <recommendedName>
        <fullName evidence="3">Ig-like domain-containing protein</fullName>
    </recommendedName>
</protein>
<dbReference type="InterPro" id="IPR013098">
    <property type="entry name" value="Ig_I-set"/>
</dbReference>
<sequence length="389" mass="42345">MKEGREGSIHLCLSLLLGSLMGGVGAGTGLYMGPYFPTPQPRNITVHQNTVAYLPCTVKQLGDKTVSWVRRRDADILTVDKYTFVRDERLTVHFTPESDTWTLVIKYVQERDAGTYECQISTEPKMSMFVHLNVIVPQVEVSGAADKYVRSGSSARLECTVSSTVQLPDYIFWYHSGDRLLEYDHPRIKISVSRRGGQGSEMSVTSTLIISNARPSDAGNYTCLPSNLHNATTVLHVLNDEHPAAMHTGRGAAADPLPVWGVVVVVCLVLLVSRSPREERVTLHLPHVLDTEGGGREGDKERRAGRDVPRAASGRVDTHASLTAAGERRSGAGRGGAGWGGAGLISLRAVTLEKCMGGQNSDFLPHLLKDLQKSPLQDRPLGTPASRFL</sequence>
<evidence type="ECO:0000256" key="1">
    <source>
        <dbReference type="SAM" id="MobiDB-lite"/>
    </source>
</evidence>
<name>A0AAW0U7D4_SCYPA</name>
<feature type="domain" description="Ig-like" evidence="3">
    <location>
        <begin position="137"/>
        <end position="239"/>
    </location>
</feature>
<evidence type="ECO:0000313" key="4">
    <source>
        <dbReference type="EMBL" id="KAK8395630.1"/>
    </source>
</evidence>
<feature type="chain" id="PRO_5043923248" description="Ig-like domain-containing protein" evidence="2">
    <location>
        <begin position="27"/>
        <end position="389"/>
    </location>
</feature>
<dbReference type="Pfam" id="PF13927">
    <property type="entry name" value="Ig_3"/>
    <property type="match status" value="1"/>
</dbReference>
<keyword evidence="5" id="KW-1185">Reference proteome</keyword>
<dbReference type="PANTHER" id="PTHR23279:SF21">
    <property type="entry name" value="DEFECTIVE PROBOSCIS EXTENSION RESPONSE 11, ISOFORM B-RELATED"/>
    <property type="match status" value="1"/>
</dbReference>
<dbReference type="SMART" id="SM00409">
    <property type="entry name" value="IG"/>
    <property type="match status" value="2"/>
</dbReference>
<dbReference type="InterPro" id="IPR013783">
    <property type="entry name" value="Ig-like_fold"/>
</dbReference>
<feature type="region of interest" description="Disordered" evidence="1">
    <location>
        <begin position="289"/>
        <end position="337"/>
    </location>
</feature>
<dbReference type="PANTHER" id="PTHR23279">
    <property type="entry name" value="DEFECTIVE PROBOSCIS EXTENSION RESPONSE DPR -RELATED"/>
    <property type="match status" value="1"/>
</dbReference>
<dbReference type="InterPro" id="IPR013106">
    <property type="entry name" value="Ig_V-set"/>
</dbReference>
<feature type="domain" description="Ig-like" evidence="3">
    <location>
        <begin position="34"/>
        <end position="129"/>
    </location>
</feature>
<dbReference type="SMART" id="SM00406">
    <property type="entry name" value="IGv"/>
    <property type="match status" value="2"/>
</dbReference>
<evidence type="ECO:0000313" key="5">
    <source>
        <dbReference type="Proteomes" id="UP001487740"/>
    </source>
</evidence>
<dbReference type="InterPro" id="IPR007110">
    <property type="entry name" value="Ig-like_dom"/>
</dbReference>
<evidence type="ECO:0000259" key="3">
    <source>
        <dbReference type="PROSITE" id="PS50835"/>
    </source>
</evidence>
<dbReference type="SUPFAM" id="SSF48726">
    <property type="entry name" value="Immunoglobulin"/>
    <property type="match status" value="2"/>
</dbReference>
<organism evidence="4 5">
    <name type="scientific">Scylla paramamosain</name>
    <name type="common">Mud crab</name>
    <dbReference type="NCBI Taxonomy" id="85552"/>
    <lineage>
        <taxon>Eukaryota</taxon>
        <taxon>Metazoa</taxon>
        <taxon>Ecdysozoa</taxon>
        <taxon>Arthropoda</taxon>
        <taxon>Crustacea</taxon>
        <taxon>Multicrustacea</taxon>
        <taxon>Malacostraca</taxon>
        <taxon>Eumalacostraca</taxon>
        <taxon>Eucarida</taxon>
        <taxon>Decapoda</taxon>
        <taxon>Pleocyemata</taxon>
        <taxon>Brachyura</taxon>
        <taxon>Eubrachyura</taxon>
        <taxon>Portunoidea</taxon>
        <taxon>Portunidae</taxon>
        <taxon>Portuninae</taxon>
        <taxon>Scylla</taxon>
    </lineage>
</organism>
<dbReference type="GO" id="GO:0050808">
    <property type="term" value="P:synapse organization"/>
    <property type="evidence" value="ECO:0007669"/>
    <property type="project" value="TreeGrafter"/>
</dbReference>
<proteinExistence type="predicted"/>
<comment type="caution">
    <text evidence="4">The sequence shown here is derived from an EMBL/GenBank/DDBJ whole genome shotgun (WGS) entry which is preliminary data.</text>
</comment>
<dbReference type="Gene3D" id="2.60.40.10">
    <property type="entry name" value="Immunoglobulins"/>
    <property type="match status" value="2"/>
</dbReference>
<dbReference type="InterPro" id="IPR037448">
    <property type="entry name" value="Zig-8"/>
</dbReference>
<dbReference type="Pfam" id="PF07679">
    <property type="entry name" value="I-set"/>
    <property type="match status" value="1"/>
</dbReference>
<dbReference type="GO" id="GO:0032589">
    <property type="term" value="C:neuron projection membrane"/>
    <property type="evidence" value="ECO:0007669"/>
    <property type="project" value="TreeGrafter"/>
</dbReference>
<dbReference type="AlphaFoldDB" id="A0AAW0U7D4"/>
<dbReference type="InterPro" id="IPR036179">
    <property type="entry name" value="Ig-like_dom_sf"/>
</dbReference>
<keyword evidence="2" id="KW-0732">Signal</keyword>
<dbReference type="EMBL" id="JARAKH010000017">
    <property type="protein sequence ID" value="KAK8395630.1"/>
    <property type="molecule type" value="Genomic_DNA"/>
</dbReference>
<dbReference type="Proteomes" id="UP001487740">
    <property type="component" value="Unassembled WGS sequence"/>
</dbReference>
<feature type="signal peptide" evidence="2">
    <location>
        <begin position="1"/>
        <end position="26"/>
    </location>
</feature>
<accession>A0AAW0U7D4</accession>
<dbReference type="SMART" id="SM00408">
    <property type="entry name" value="IGc2"/>
    <property type="match status" value="2"/>
</dbReference>
<feature type="compositionally biased region" description="Basic and acidic residues" evidence="1">
    <location>
        <begin position="289"/>
        <end position="309"/>
    </location>
</feature>
<gene>
    <name evidence="4" type="ORF">O3P69_005616</name>
</gene>